<name>U7QQ81_9CYAN</name>
<sequence length="51" mass="5756">MTHVRFQKVNQQCAPESFKAGELIPRLVFINGTENFNSLRSFSAVDGVQKD</sequence>
<evidence type="ECO:0000313" key="1">
    <source>
        <dbReference type="EMBL" id="ERT08576.1"/>
    </source>
</evidence>
<dbReference type="EMBL" id="AUZM01000009">
    <property type="protein sequence ID" value="ERT08576.1"/>
    <property type="molecule type" value="Genomic_DNA"/>
</dbReference>
<dbReference type="Proteomes" id="UP000017127">
    <property type="component" value="Unassembled WGS sequence"/>
</dbReference>
<evidence type="ECO:0000313" key="2">
    <source>
        <dbReference type="Proteomes" id="UP000017127"/>
    </source>
</evidence>
<dbReference type="AlphaFoldDB" id="U7QQ81"/>
<protein>
    <submittedName>
        <fullName evidence="1">Uncharacterized protein</fullName>
    </submittedName>
</protein>
<comment type="caution">
    <text evidence="1">The sequence shown here is derived from an EMBL/GenBank/DDBJ whole genome shotgun (WGS) entry which is preliminary data.</text>
</comment>
<organism evidence="1 2">
    <name type="scientific">Lyngbya aestuarii BL J</name>
    <dbReference type="NCBI Taxonomy" id="1348334"/>
    <lineage>
        <taxon>Bacteria</taxon>
        <taxon>Bacillati</taxon>
        <taxon>Cyanobacteriota</taxon>
        <taxon>Cyanophyceae</taxon>
        <taxon>Oscillatoriophycideae</taxon>
        <taxon>Oscillatoriales</taxon>
        <taxon>Microcoleaceae</taxon>
        <taxon>Lyngbya</taxon>
    </lineage>
</organism>
<proteinExistence type="predicted"/>
<keyword evidence="2" id="KW-1185">Reference proteome</keyword>
<accession>U7QQ81</accession>
<reference evidence="1 2" key="1">
    <citation type="journal article" date="2013" name="Front. Microbiol.">
        <title>Comparative genomic analyses of the cyanobacterium, Lyngbya aestuarii BL J, a powerful hydrogen producer.</title>
        <authorList>
            <person name="Kothari A."/>
            <person name="Vaughn M."/>
            <person name="Garcia-Pichel F."/>
        </authorList>
    </citation>
    <scope>NUCLEOTIDE SEQUENCE [LARGE SCALE GENOMIC DNA]</scope>
    <source>
        <strain evidence="1 2">BL J</strain>
    </source>
</reference>
<gene>
    <name evidence="1" type="ORF">M595_1402</name>
</gene>